<accession>A0ABR4IBJ5</accession>
<dbReference type="EMBL" id="JBFXLU010000514">
    <property type="protein sequence ID" value="KAL2825110.1"/>
    <property type="molecule type" value="Genomic_DNA"/>
</dbReference>
<reference evidence="1 2" key="1">
    <citation type="submission" date="2024-07" db="EMBL/GenBank/DDBJ databases">
        <title>Section-level genome sequencing and comparative genomics of Aspergillus sections Usti and Cavernicolus.</title>
        <authorList>
            <consortium name="Lawrence Berkeley National Laboratory"/>
            <person name="Nybo J.L."/>
            <person name="Vesth T.C."/>
            <person name="Theobald S."/>
            <person name="Frisvad J.C."/>
            <person name="Larsen T.O."/>
            <person name="Kjaerboelling I."/>
            <person name="Rothschild-Mancinelli K."/>
            <person name="Lyhne E.K."/>
            <person name="Kogle M.E."/>
            <person name="Barry K."/>
            <person name="Clum A."/>
            <person name="Na H."/>
            <person name="Ledsgaard L."/>
            <person name="Lin J."/>
            <person name="Lipzen A."/>
            <person name="Kuo A."/>
            <person name="Riley R."/>
            <person name="Mondo S."/>
            <person name="Labutti K."/>
            <person name="Haridas S."/>
            <person name="Pangalinan J."/>
            <person name="Salamov A.A."/>
            <person name="Simmons B.A."/>
            <person name="Magnuson J.K."/>
            <person name="Chen J."/>
            <person name="Drula E."/>
            <person name="Henrissat B."/>
            <person name="Wiebenga A."/>
            <person name="Lubbers R.J."/>
            <person name="Gomes A.C."/>
            <person name="Makela M.R."/>
            <person name="Stajich J."/>
            <person name="Grigoriev I.V."/>
            <person name="Mortensen U.H."/>
            <person name="De Vries R.P."/>
            <person name="Baker S.E."/>
            <person name="Andersen M.R."/>
        </authorList>
    </citation>
    <scope>NUCLEOTIDE SEQUENCE [LARGE SCALE GENOMIC DNA]</scope>
    <source>
        <strain evidence="1 2">CBS 123904</strain>
    </source>
</reference>
<sequence>MDHKAPGLLSAFNIWICAQPILDPLSRVSLKDLRLASKVVNNAVSDGSTHFQRAYISAAEADRVAFEGMSANTQIATAVTEFIWDVGTNPSADTALINCDDFRLLLTVFPRFPRLTSVIFINLVSDCACKLGRTPLGYIHLSTTLSRTTGHG</sequence>
<keyword evidence="2" id="KW-1185">Reference proteome</keyword>
<protein>
    <submittedName>
        <fullName evidence="1">Uncharacterized protein</fullName>
    </submittedName>
</protein>
<name>A0ABR4IBJ5_9EURO</name>
<organism evidence="1 2">
    <name type="scientific">Aspergillus pseudoustus</name>
    <dbReference type="NCBI Taxonomy" id="1810923"/>
    <lineage>
        <taxon>Eukaryota</taxon>
        <taxon>Fungi</taxon>
        <taxon>Dikarya</taxon>
        <taxon>Ascomycota</taxon>
        <taxon>Pezizomycotina</taxon>
        <taxon>Eurotiomycetes</taxon>
        <taxon>Eurotiomycetidae</taxon>
        <taxon>Eurotiales</taxon>
        <taxon>Aspergillaceae</taxon>
        <taxon>Aspergillus</taxon>
        <taxon>Aspergillus subgen. Nidulantes</taxon>
    </lineage>
</organism>
<proteinExistence type="predicted"/>
<gene>
    <name evidence="1" type="ORF">BJY01DRAFT_230286</name>
</gene>
<evidence type="ECO:0000313" key="1">
    <source>
        <dbReference type="EMBL" id="KAL2825110.1"/>
    </source>
</evidence>
<evidence type="ECO:0000313" key="2">
    <source>
        <dbReference type="Proteomes" id="UP001610446"/>
    </source>
</evidence>
<dbReference type="Proteomes" id="UP001610446">
    <property type="component" value="Unassembled WGS sequence"/>
</dbReference>
<comment type="caution">
    <text evidence="1">The sequence shown here is derived from an EMBL/GenBank/DDBJ whole genome shotgun (WGS) entry which is preliminary data.</text>
</comment>